<evidence type="ECO:0000313" key="2">
    <source>
        <dbReference type="EMBL" id="WHX08948.1"/>
    </source>
</evidence>
<dbReference type="InterPro" id="IPR029052">
    <property type="entry name" value="Metallo-depent_PP-like"/>
</dbReference>
<gene>
    <name evidence="2" type="ORF">QNN11_16180</name>
</gene>
<organism evidence="2 3">
    <name type="scientific">Phocaeicola dorei</name>
    <dbReference type="NCBI Taxonomy" id="357276"/>
    <lineage>
        <taxon>Bacteria</taxon>
        <taxon>Pseudomonadati</taxon>
        <taxon>Bacteroidota</taxon>
        <taxon>Bacteroidia</taxon>
        <taxon>Bacteroidales</taxon>
        <taxon>Bacteroidaceae</taxon>
        <taxon>Phocaeicola</taxon>
    </lineage>
</organism>
<dbReference type="Pfam" id="PF00149">
    <property type="entry name" value="Metallophos"/>
    <property type="match status" value="1"/>
</dbReference>
<protein>
    <submittedName>
        <fullName evidence="2">Metallophosphoesterase family protein</fullName>
    </submittedName>
</protein>
<dbReference type="InterPro" id="IPR004843">
    <property type="entry name" value="Calcineurin-like_PHP"/>
</dbReference>
<name>A0AA95KVF2_9BACT</name>
<dbReference type="Proteomes" id="UP001177934">
    <property type="component" value="Chromosome"/>
</dbReference>
<dbReference type="Gene3D" id="3.60.21.10">
    <property type="match status" value="1"/>
</dbReference>
<dbReference type="GO" id="GO:0016787">
    <property type="term" value="F:hydrolase activity"/>
    <property type="evidence" value="ECO:0007669"/>
    <property type="project" value="InterPro"/>
</dbReference>
<accession>A0AA95KVF2</accession>
<reference evidence="2" key="1">
    <citation type="journal article" date="2023" name="Nat. Commun.">
        <title>Identification of a novel Human Milk Oligosaccharides utilization cluster in the infant gut commensal Bacteroides dorei.</title>
        <authorList>
            <person name="Kijner S."/>
            <person name="Ennis D."/>
            <person name="Shmorak S."/>
            <person name="Florentin A."/>
            <person name="Yassour M."/>
        </authorList>
    </citation>
    <scope>NUCLEOTIDE SEQUENCE</scope>
    <source>
        <strain evidence="2">2</strain>
    </source>
</reference>
<evidence type="ECO:0000259" key="1">
    <source>
        <dbReference type="Pfam" id="PF00149"/>
    </source>
</evidence>
<evidence type="ECO:0000313" key="3">
    <source>
        <dbReference type="Proteomes" id="UP001177934"/>
    </source>
</evidence>
<dbReference type="EMBL" id="CP126056">
    <property type="protein sequence ID" value="WHX08948.1"/>
    <property type="molecule type" value="Genomic_DNA"/>
</dbReference>
<dbReference type="AlphaFoldDB" id="A0AA95KVF2"/>
<sequence>MNNTDYNIYEFPECESIVISGDIHGDFNLLVNKMCVQYRMENTLMIVAGDCGFGFQNKGYYENIVKRNAKRMNAANNWILFVRGNHDNPAYFDGKIFRHKRFIAIPDYSIVKACGHTLLCIGGAISIDRSYRLNAWEQIQKKRHQPSLDMDKEIYEPNYYWSNEKPVFNTELLGKIMSEQSIDTVITHTSPSFCELQNKNGLSEWGSNDVQLLADVQQERQTMDSIYHLLKESQTVTHWCYGHFHQSWHSNIEEILFKMLDIMEFYEIKNIAIMR</sequence>
<dbReference type="CDD" id="cd00838">
    <property type="entry name" value="MPP_superfamily"/>
    <property type="match status" value="1"/>
</dbReference>
<feature type="domain" description="Calcineurin-like phosphoesterase" evidence="1">
    <location>
        <begin position="17"/>
        <end position="246"/>
    </location>
</feature>
<dbReference type="SUPFAM" id="SSF56300">
    <property type="entry name" value="Metallo-dependent phosphatases"/>
    <property type="match status" value="1"/>
</dbReference>
<proteinExistence type="predicted"/>